<evidence type="ECO:0000256" key="1">
    <source>
        <dbReference type="SAM" id="MobiDB-lite"/>
    </source>
</evidence>
<reference evidence="2 3" key="1">
    <citation type="journal article" date="2019" name="Nat. Commun.">
        <title>A new type of DNA phosphorothioation-based antiviral system in archaea.</title>
        <authorList>
            <person name="Xiong L."/>
            <person name="Liu S."/>
            <person name="Chen S."/>
            <person name="Xiao Y."/>
            <person name="Zhu B."/>
            <person name="Gao Y."/>
            <person name="Zhang Y."/>
            <person name="Chen B."/>
            <person name="Luo J."/>
            <person name="Deng Z."/>
            <person name="Chen X."/>
            <person name="Wang L."/>
            <person name="Chen S."/>
        </authorList>
    </citation>
    <scope>NUCLEOTIDE SEQUENCE [LARGE SCALE GENOMIC DNA]</scope>
    <source>
        <strain evidence="2 3">CBA1105</strain>
    </source>
</reference>
<dbReference type="STRING" id="1457250.GCA_000755225_01477"/>
<dbReference type="AlphaFoldDB" id="A0A4D6HDE3"/>
<accession>A0A4D6HDE3</accession>
<keyword evidence="3" id="KW-1185">Reference proteome</keyword>
<dbReference type="KEGG" id="hsn:DV733_13095"/>
<evidence type="ECO:0000313" key="2">
    <source>
        <dbReference type="EMBL" id="QCC52104.1"/>
    </source>
</evidence>
<dbReference type="InterPro" id="IPR055959">
    <property type="entry name" value="DUF7537"/>
</dbReference>
<dbReference type="Proteomes" id="UP000296706">
    <property type="component" value="Chromosome"/>
</dbReference>
<evidence type="ECO:0000313" key="3">
    <source>
        <dbReference type="Proteomes" id="UP000296706"/>
    </source>
</evidence>
<dbReference type="EMBL" id="CP031310">
    <property type="protein sequence ID" value="QCC52104.1"/>
    <property type="molecule type" value="Genomic_DNA"/>
</dbReference>
<organism evidence="2 3">
    <name type="scientific">Halapricum salinum</name>
    <dbReference type="NCBI Taxonomy" id="1457250"/>
    <lineage>
        <taxon>Archaea</taxon>
        <taxon>Methanobacteriati</taxon>
        <taxon>Methanobacteriota</taxon>
        <taxon>Stenosarchaea group</taxon>
        <taxon>Halobacteria</taxon>
        <taxon>Halobacteriales</taxon>
        <taxon>Haloarculaceae</taxon>
        <taxon>Halapricum</taxon>
    </lineage>
</organism>
<feature type="region of interest" description="Disordered" evidence="1">
    <location>
        <begin position="155"/>
        <end position="177"/>
    </location>
</feature>
<feature type="region of interest" description="Disordered" evidence="1">
    <location>
        <begin position="28"/>
        <end position="70"/>
    </location>
</feature>
<dbReference type="Pfam" id="PF24381">
    <property type="entry name" value="DUF7537"/>
    <property type="match status" value="1"/>
</dbReference>
<protein>
    <recommendedName>
        <fullName evidence="4">LppX_LprAFG lipoprotein</fullName>
    </recommendedName>
</protein>
<evidence type="ECO:0008006" key="4">
    <source>
        <dbReference type="Google" id="ProtNLM"/>
    </source>
</evidence>
<gene>
    <name evidence="2" type="ORF">DV733_13095</name>
</gene>
<proteinExistence type="predicted"/>
<sequence length="297" mass="31565">MERLFSAQTKRIALVVLAVTLVALAGCSTGDDGGDTPAPNGTLTETPTPEPTAEPTPDPTPDPAPDRDIDPAELASSHAAQIDAATSLSTAQQVVFEQRLDGNTSVVTSGVSGAYDLQASVGTETYEEVIQSSLQRMGRSTDVYTAGNETFLRQNSTQTSEPQYGYGQQPYNESTEPSPVTFSNIGWVGVYQQWNASLESQGQTEFRGQTVTEYRAEGIADLPVITQEVNDSFASFDSANATSYVTDDGLVTYTRIEITGTSTDGGALSAILQYSVSDVNATTVEEPDWTDQVNTTG</sequence>
<feature type="compositionally biased region" description="Pro residues" evidence="1">
    <location>
        <begin position="48"/>
        <end position="63"/>
    </location>
</feature>
<dbReference type="PROSITE" id="PS51257">
    <property type="entry name" value="PROKAR_LIPOPROTEIN"/>
    <property type="match status" value="1"/>
</dbReference>
<name>A0A4D6HDE3_9EURY</name>